<evidence type="ECO:0000313" key="3">
    <source>
        <dbReference type="Proteomes" id="UP000800235"/>
    </source>
</evidence>
<protein>
    <recommendedName>
        <fullName evidence="4">Zn(2)-C6 fungal-type domain-containing protein</fullName>
    </recommendedName>
</protein>
<dbReference type="SUPFAM" id="SSF57701">
    <property type="entry name" value="Zn2/Cys6 DNA-binding domain"/>
    <property type="match status" value="1"/>
</dbReference>
<proteinExistence type="predicted"/>
<dbReference type="GO" id="GO:0008270">
    <property type="term" value="F:zinc ion binding"/>
    <property type="evidence" value="ECO:0007669"/>
    <property type="project" value="InterPro"/>
</dbReference>
<reference evidence="2" key="1">
    <citation type="journal article" date="2020" name="Stud. Mycol.">
        <title>101 Dothideomycetes genomes: a test case for predicting lifestyles and emergence of pathogens.</title>
        <authorList>
            <person name="Haridas S."/>
            <person name="Albert R."/>
            <person name="Binder M."/>
            <person name="Bloem J."/>
            <person name="Labutti K."/>
            <person name="Salamov A."/>
            <person name="Andreopoulos B."/>
            <person name="Baker S."/>
            <person name="Barry K."/>
            <person name="Bills G."/>
            <person name="Bluhm B."/>
            <person name="Cannon C."/>
            <person name="Castanera R."/>
            <person name="Culley D."/>
            <person name="Daum C."/>
            <person name="Ezra D."/>
            <person name="Gonzalez J."/>
            <person name="Henrissat B."/>
            <person name="Kuo A."/>
            <person name="Liang C."/>
            <person name="Lipzen A."/>
            <person name="Lutzoni F."/>
            <person name="Magnuson J."/>
            <person name="Mondo S."/>
            <person name="Nolan M."/>
            <person name="Ohm R."/>
            <person name="Pangilinan J."/>
            <person name="Park H.-J."/>
            <person name="Ramirez L."/>
            <person name="Alfaro M."/>
            <person name="Sun H."/>
            <person name="Tritt A."/>
            <person name="Yoshinaga Y."/>
            <person name="Zwiers L.-H."/>
            <person name="Turgeon B."/>
            <person name="Goodwin S."/>
            <person name="Spatafora J."/>
            <person name="Crous P."/>
            <person name="Grigoriev I."/>
        </authorList>
    </citation>
    <scope>NUCLEOTIDE SEQUENCE</scope>
    <source>
        <strain evidence="2">CBS 130266</strain>
    </source>
</reference>
<accession>A0A9P4NZR8</accession>
<evidence type="ECO:0008006" key="4">
    <source>
        <dbReference type="Google" id="ProtNLM"/>
    </source>
</evidence>
<comment type="caution">
    <text evidence="2">The sequence shown here is derived from an EMBL/GenBank/DDBJ whole genome shotgun (WGS) entry which is preliminary data.</text>
</comment>
<dbReference type="Proteomes" id="UP000800235">
    <property type="component" value="Unassembled WGS sequence"/>
</dbReference>
<feature type="compositionally biased region" description="Polar residues" evidence="1">
    <location>
        <begin position="60"/>
        <end position="85"/>
    </location>
</feature>
<gene>
    <name evidence="2" type="ORF">EJ08DRAFT_23912</name>
</gene>
<evidence type="ECO:0000313" key="2">
    <source>
        <dbReference type="EMBL" id="KAF2434114.1"/>
    </source>
</evidence>
<name>A0A9P4NZR8_9PEZI</name>
<sequence length="232" mass="25819">MRKPTCSIRLTSHIYSKLSRRTTIHFSRFNASYFPSISSQSVVNQGDQPKRNRQPGPSVRTPQKQAQRSQASVGSSAVPTSVVTRQHNDLNMDRTGESGSASKPLIDLTRIRGLISGTVSDGSTISFEQLPSAVQEEVIELVKSDRNWENTPRRKTCKCLTCRARRSVCSFAGETVSWTSCSQCQAYEYPCVIVHELDSTPMLFVLPLPLLARVGQTFSDVTFWVESSQLSK</sequence>
<dbReference type="EMBL" id="MU007018">
    <property type="protein sequence ID" value="KAF2434114.1"/>
    <property type="molecule type" value="Genomic_DNA"/>
</dbReference>
<dbReference type="InterPro" id="IPR036864">
    <property type="entry name" value="Zn2-C6_fun-type_DNA-bd_sf"/>
</dbReference>
<dbReference type="GO" id="GO:0000981">
    <property type="term" value="F:DNA-binding transcription factor activity, RNA polymerase II-specific"/>
    <property type="evidence" value="ECO:0007669"/>
    <property type="project" value="InterPro"/>
</dbReference>
<feature type="region of interest" description="Disordered" evidence="1">
    <location>
        <begin position="40"/>
        <end position="102"/>
    </location>
</feature>
<keyword evidence="3" id="KW-1185">Reference proteome</keyword>
<evidence type="ECO:0000256" key="1">
    <source>
        <dbReference type="SAM" id="MobiDB-lite"/>
    </source>
</evidence>
<dbReference type="AlphaFoldDB" id="A0A9P4NZR8"/>
<organism evidence="2 3">
    <name type="scientific">Tothia fuscella</name>
    <dbReference type="NCBI Taxonomy" id="1048955"/>
    <lineage>
        <taxon>Eukaryota</taxon>
        <taxon>Fungi</taxon>
        <taxon>Dikarya</taxon>
        <taxon>Ascomycota</taxon>
        <taxon>Pezizomycotina</taxon>
        <taxon>Dothideomycetes</taxon>
        <taxon>Pleosporomycetidae</taxon>
        <taxon>Venturiales</taxon>
        <taxon>Cylindrosympodiaceae</taxon>
        <taxon>Tothia</taxon>
    </lineage>
</organism>
<feature type="compositionally biased region" description="Basic and acidic residues" evidence="1">
    <location>
        <begin position="86"/>
        <end position="96"/>
    </location>
</feature>